<evidence type="ECO:0000256" key="2">
    <source>
        <dbReference type="ARBA" id="ARBA00022448"/>
    </source>
</evidence>
<keyword evidence="2" id="KW-0813">Transport</keyword>
<feature type="compositionally biased region" description="Polar residues" evidence="5">
    <location>
        <begin position="649"/>
        <end position="658"/>
    </location>
</feature>
<feature type="compositionally biased region" description="Acidic residues" evidence="5">
    <location>
        <begin position="878"/>
        <end position="890"/>
    </location>
</feature>
<keyword evidence="3" id="KW-0539">Nucleus</keyword>
<sequence>MAFATQSQALNGPEIGEMTTDKLGFTALNGDIKLRILSSPWPASEKIPPTSTLFGVSSTKGLLAAAGPKELVVASTEAVRAAFADPNIQADGNKVKPFSPALSISTPRISQVAFTSEGKWLAISAEQGGGLAVYETQSLTQGNKECSFQIGTENISVRALAPNPNPEFEKYAAVVLSDSKLLLADFVEKNLVDVKNGGPVLHENVSCISWSTKGKQIVAGLGDGTAVQLDMTGTVKAVIPRPPQLSGNEFMSRILWISNDEFMTIHASPSTDESAVQTHFVSRDKGSSVFKFEKVQFDPIFPSMNSLRLPQHHYICRLRAYPPALKELIITCSSASADFGIYASATASIGDTNSDAPDPAKFMAVMFMDDSRRIMVPPSTQQMDADTMDEPETSPIGIALDLSATEKAVRPIPADEMDESPMPLPALMTLNNEGVLSCAWVVYNDAIRQGVVYSEMTTASKSGPTTTQGQSPMALPATTSAFGSAPPALSAPKATFGGPGMSSGGFGGTSALGQKTSVWGGGGGGGSAAPQTGGSAFGQSTFGSKPAFGQPASDSKPAFGQPASDAKPAFGQSAFGSKPAFGQPASGSQPAFGKPAFGSTSAIGGASGGSKAFGASSGLGQNQSPWAAVNNNSSQLSSTSKPANPFGGASTSTASPFSSLPKGDNAASPFSTLPKGDNAASPFSALNNGQGPSGFSALGQTGKPSAFASPQASTSTPTPSFGGSTLGGPSVFGTPRESTSMFGQPQKSPVPVTHESDMSDASDPTPSKPAQGIQPPSLFGGSSGFQLGSTFKADHSKDDAADDKADEQKPKAGGLFGDGFNQALPDTKKEDVPATPIKQEPDTEERPSLKDIPTTPASPPKNIKSDTADAAAATMPDSDSEDDGDDEEQSGADSSSPLAGSSPEEVSPVDDAPLPPDPSSIKKPDWFNKPIPGASNTPQTKVEPKPLPADSSSMKLPSLFSQSPSAGSSSMKLPPLFGQATQPTSATPESKPPTTLFGELKPGAPLAAPTPLKGTPETRPPLFQTQSNTPAGFPQPSGPSLFAPPTAVAQQSPRSPSPVRSASTPAGPAGRPLMAATHKPPSRPSSRLVKQQSSQPSIPQQPEYTASDLDDEDDLRIREELAAPLEPTTTLGQFVAHSDYVGEITKSGLPGQIERLYRDVNSMIDTLGLNARTVACWVDGHSDNKERTKDDLADPDDWHLVELEDLAQVQNEIGKELDAGKLTNVEGLLIDLRKLNKESSQLKLRVSEVRKYINAAQDPTRKAVKKREPLPESVAKVQQSVRDKHAEVSTQLAEAEEKIMLLKGKLAGKGGRPVPTVEAVERTVQKMTNMIMEKSADVDVLEAQLRKLKLANSRSSPARNARDSRFGTPMRSSALGRSHMEAAGSSPFGPAHAGMDELADVMGGLKVDAEKARKERIAKKADLMKRRQQALKTLGKALEKREVKVRHAYEKSE</sequence>
<feature type="compositionally biased region" description="Low complexity" evidence="5">
    <location>
        <begin position="704"/>
        <end position="729"/>
    </location>
</feature>
<evidence type="ECO:0000256" key="4">
    <source>
        <dbReference type="SAM" id="Coils"/>
    </source>
</evidence>
<name>A0A6G1GSX4_9PEZI</name>
<feature type="compositionally biased region" description="Polar residues" evidence="5">
    <location>
        <begin position="736"/>
        <end position="747"/>
    </location>
</feature>
<feature type="compositionally biased region" description="Polar residues" evidence="5">
    <location>
        <begin position="621"/>
        <end position="642"/>
    </location>
</feature>
<feature type="domain" description="Nucleoporin Nup159/Nup146 N-terminal" evidence="6">
    <location>
        <begin position="49"/>
        <end position="436"/>
    </location>
</feature>
<feature type="region of interest" description="Disordered" evidence="5">
    <location>
        <begin position="1351"/>
        <end position="1372"/>
    </location>
</feature>
<evidence type="ECO:0000313" key="7">
    <source>
        <dbReference type="EMBL" id="KAF1984053.1"/>
    </source>
</evidence>
<feature type="compositionally biased region" description="Polar residues" evidence="5">
    <location>
        <begin position="459"/>
        <end position="482"/>
    </location>
</feature>
<evidence type="ECO:0000256" key="1">
    <source>
        <dbReference type="ARBA" id="ARBA00004123"/>
    </source>
</evidence>
<dbReference type="InterPro" id="IPR015943">
    <property type="entry name" value="WD40/YVTN_repeat-like_dom_sf"/>
</dbReference>
<evidence type="ECO:0000256" key="3">
    <source>
        <dbReference type="ARBA" id="ARBA00023242"/>
    </source>
</evidence>
<feature type="coiled-coil region" evidence="4">
    <location>
        <begin position="1278"/>
        <end position="1305"/>
    </location>
</feature>
<dbReference type="PANTHER" id="PTHR23193:SF23">
    <property type="entry name" value="NUCLEAR PORE COMPLEX PROTEIN NUP153"/>
    <property type="match status" value="1"/>
</dbReference>
<dbReference type="InterPro" id="IPR039462">
    <property type="entry name" value="Nup159/Nup146_N"/>
</dbReference>
<feature type="compositionally biased region" description="Low complexity" evidence="5">
    <location>
        <begin position="1091"/>
        <end position="1102"/>
    </location>
</feature>
<comment type="subcellular location">
    <subcellularLocation>
        <location evidence="1">Nucleus</location>
    </subcellularLocation>
</comment>
<dbReference type="SUPFAM" id="SSF117289">
    <property type="entry name" value="Nucleoporin domain"/>
    <property type="match status" value="1"/>
</dbReference>
<feature type="compositionally biased region" description="Low complexity" evidence="5">
    <location>
        <begin position="596"/>
        <end position="620"/>
    </location>
</feature>
<dbReference type="PANTHER" id="PTHR23193">
    <property type="entry name" value="NUCLEAR PORE COMPLEX PROTEIN NUP"/>
    <property type="match status" value="1"/>
</dbReference>
<gene>
    <name evidence="7" type="ORF">K402DRAFT_465442</name>
</gene>
<feature type="compositionally biased region" description="Polar residues" evidence="5">
    <location>
        <begin position="979"/>
        <end position="988"/>
    </location>
</feature>
<reference evidence="7" key="1">
    <citation type="journal article" date="2020" name="Stud. Mycol.">
        <title>101 Dothideomycetes genomes: a test case for predicting lifestyles and emergence of pathogens.</title>
        <authorList>
            <person name="Haridas S."/>
            <person name="Albert R."/>
            <person name="Binder M."/>
            <person name="Bloem J."/>
            <person name="Labutti K."/>
            <person name="Salamov A."/>
            <person name="Andreopoulos B."/>
            <person name="Baker S."/>
            <person name="Barry K."/>
            <person name="Bills G."/>
            <person name="Bluhm B."/>
            <person name="Cannon C."/>
            <person name="Castanera R."/>
            <person name="Culley D."/>
            <person name="Daum C."/>
            <person name="Ezra D."/>
            <person name="Gonzalez J."/>
            <person name="Henrissat B."/>
            <person name="Kuo A."/>
            <person name="Liang C."/>
            <person name="Lipzen A."/>
            <person name="Lutzoni F."/>
            <person name="Magnuson J."/>
            <person name="Mondo S."/>
            <person name="Nolan M."/>
            <person name="Ohm R."/>
            <person name="Pangilinan J."/>
            <person name="Park H.-J."/>
            <person name="Ramirez L."/>
            <person name="Alfaro M."/>
            <person name="Sun H."/>
            <person name="Tritt A."/>
            <person name="Yoshinaga Y."/>
            <person name="Zwiers L.-H."/>
            <person name="Turgeon B."/>
            <person name="Goodwin S."/>
            <person name="Spatafora J."/>
            <person name="Crous P."/>
            <person name="Grigoriev I."/>
        </authorList>
    </citation>
    <scope>NUCLEOTIDE SEQUENCE</scope>
    <source>
        <strain evidence="7">CBS 113979</strain>
    </source>
</reference>
<dbReference type="GO" id="GO:0017056">
    <property type="term" value="F:structural constituent of nuclear pore"/>
    <property type="evidence" value="ECO:0007669"/>
    <property type="project" value="TreeGrafter"/>
</dbReference>
<organism evidence="7 8">
    <name type="scientific">Aulographum hederae CBS 113979</name>
    <dbReference type="NCBI Taxonomy" id="1176131"/>
    <lineage>
        <taxon>Eukaryota</taxon>
        <taxon>Fungi</taxon>
        <taxon>Dikarya</taxon>
        <taxon>Ascomycota</taxon>
        <taxon>Pezizomycotina</taxon>
        <taxon>Dothideomycetes</taxon>
        <taxon>Pleosporomycetidae</taxon>
        <taxon>Aulographales</taxon>
        <taxon>Aulographaceae</taxon>
    </lineage>
</organism>
<feature type="region of interest" description="Disordered" evidence="5">
    <location>
        <begin position="459"/>
        <end position="1110"/>
    </location>
</feature>
<feature type="compositionally biased region" description="Low complexity" evidence="5">
    <location>
        <begin position="1047"/>
        <end position="1066"/>
    </location>
</feature>
<accession>A0A6G1GSX4</accession>
<dbReference type="EMBL" id="ML977170">
    <property type="protein sequence ID" value="KAF1984053.1"/>
    <property type="molecule type" value="Genomic_DNA"/>
</dbReference>
<feature type="compositionally biased region" description="Basic and acidic residues" evidence="5">
    <location>
        <begin position="792"/>
        <end position="810"/>
    </location>
</feature>
<protein>
    <recommendedName>
        <fullName evidence="6">Nucleoporin Nup159/Nup146 N-terminal domain-containing protein</fullName>
    </recommendedName>
</protein>
<proteinExistence type="predicted"/>
<keyword evidence="8" id="KW-1185">Reference proteome</keyword>
<evidence type="ECO:0000256" key="5">
    <source>
        <dbReference type="SAM" id="MobiDB-lite"/>
    </source>
</evidence>
<dbReference type="GO" id="GO:0006606">
    <property type="term" value="P:protein import into nucleus"/>
    <property type="evidence" value="ECO:0007669"/>
    <property type="project" value="TreeGrafter"/>
</dbReference>
<dbReference type="InterPro" id="IPR026054">
    <property type="entry name" value="Nucleoporin"/>
</dbReference>
<dbReference type="GO" id="GO:0006405">
    <property type="term" value="P:RNA export from nucleus"/>
    <property type="evidence" value="ECO:0007669"/>
    <property type="project" value="TreeGrafter"/>
</dbReference>
<feature type="compositionally biased region" description="Polar residues" evidence="5">
    <location>
        <begin position="950"/>
        <end position="971"/>
    </location>
</feature>
<feature type="compositionally biased region" description="Polar residues" evidence="5">
    <location>
        <begin position="529"/>
        <end position="543"/>
    </location>
</feature>
<evidence type="ECO:0000259" key="6">
    <source>
        <dbReference type="Pfam" id="PF16755"/>
    </source>
</evidence>
<feature type="compositionally biased region" description="Low complexity" evidence="5">
    <location>
        <begin position="774"/>
        <end position="789"/>
    </location>
</feature>
<dbReference type="Pfam" id="PF16755">
    <property type="entry name" value="Beta-prop_NUP159_NUP214"/>
    <property type="match status" value="1"/>
</dbReference>
<feature type="compositionally biased region" description="Basic and acidic residues" evidence="5">
    <location>
        <begin position="839"/>
        <end position="849"/>
    </location>
</feature>
<dbReference type="GO" id="GO:0008139">
    <property type="term" value="F:nuclear localization sequence binding"/>
    <property type="evidence" value="ECO:0007669"/>
    <property type="project" value="TreeGrafter"/>
</dbReference>
<dbReference type="OrthoDB" id="248320at2759"/>
<dbReference type="Proteomes" id="UP000800041">
    <property type="component" value="Unassembled WGS sequence"/>
</dbReference>
<feature type="compositionally biased region" description="Gly residues" evidence="5">
    <location>
        <begin position="497"/>
        <end position="510"/>
    </location>
</feature>
<evidence type="ECO:0000313" key="8">
    <source>
        <dbReference type="Proteomes" id="UP000800041"/>
    </source>
</evidence>
<dbReference type="GO" id="GO:0005643">
    <property type="term" value="C:nuclear pore"/>
    <property type="evidence" value="ECO:0007669"/>
    <property type="project" value="TreeGrafter"/>
</dbReference>
<keyword evidence="4" id="KW-0175">Coiled coil</keyword>
<dbReference type="Gene3D" id="2.130.10.10">
    <property type="entry name" value="YVTN repeat-like/Quinoprotein amine dehydrogenase"/>
    <property type="match status" value="1"/>
</dbReference>